<keyword evidence="5" id="KW-0418">Kinase</keyword>
<evidence type="ECO:0000256" key="2">
    <source>
        <dbReference type="ARBA" id="ARBA00012438"/>
    </source>
</evidence>
<dbReference type="EC" id="2.7.13.3" evidence="2"/>
<proteinExistence type="predicted"/>
<dbReference type="InterPro" id="IPR036890">
    <property type="entry name" value="HATPase_C_sf"/>
</dbReference>
<dbReference type="GO" id="GO:0000155">
    <property type="term" value="F:phosphorelay sensor kinase activity"/>
    <property type="evidence" value="ECO:0007669"/>
    <property type="project" value="InterPro"/>
</dbReference>
<keyword evidence="6" id="KW-1185">Reference proteome</keyword>
<dbReference type="SUPFAM" id="SSF55874">
    <property type="entry name" value="ATPase domain of HSP90 chaperone/DNA topoisomerase II/histidine kinase"/>
    <property type="match status" value="1"/>
</dbReference>
<dbReference type="PANTHER" id="PTHR34220:SF7">
    <property type="entry name" value="SENSOR HISTIDINE KINASE YPDA"/>
    <property type="match status" value="1"/>
</dbReference>
<organism evidence="5 6">
    <name type="scientific">Sphingomonas spermidinifaciens</name>
    <dbReference type="NCBI Taxonomy" id="1141889"/>
    <lineage>
        <taxon>Bacteria</taxon>
        <taxon>Pseudomonadati</taxon>
        <taxon>Pseudomonadota</taxon>
        <taxon>Alphaproteobacteria</taxon>
        <taxon>Sphingomonadales</taxon>
        <taxon>Sphingomonadaceae</taxon>
        <taxon>Sphingomonas</taxon>
    </lineage>
</organism>
<feature type="transmembrane region" description="Helical" evidence="3">
    <location>
        <begin position="102"/>
        <end position="126"/>
    </location>
</feature>
<gene>
    <name evidence="5" type="ORF">COC42_04440</name>
</gene>
<feature type="transmembrane region" description="Helical" evidence="3">
    <location>
        <begin position="141"/>
        <end position="161"/>
    </location>
</feature>
<dbReference type="OrthoDB" id="2514702at2"/>
<evidence type="ECO:0000256" key="3">
    <source>
        <dbReference type="SAM" id="Phobius"/>
    </source>
</evidence>
<dbReference type="Proteomes" id="UP000218366">
    <property type="component" value="Unassembled WGS sequence"/>
</dbReference>
<evidence type="ECO:0000313" key="5">
    <source>
        <dbReference type="EMBL" id="PCD03617.1"/>
    </source>
</evidence>
<feature type="transmembrane region" description="Helical" evidence="3">
    <location>
        <begin position="33"/>
        <end position="54"/>
    </location>
</feature>
<evidence type="ECO:0000259" key="4">
    <source>
        <dbReference type="PROSITE" id="PS50109"/>
    </source>
</evidence>
<keyword evidence="3" id="KW-0472">Membrane</keyword>
<dbReference type="InterPro" id="IPR005467">
    <property type="entry name" value="His_kinase_dom"/>
</dbReference>
<comment type="catalytic activity">
    <reaction evidence="1">
        <text>ATP + protein L-histidine = ADP + protein N-phospho-L-histidine.</text>
        <dbReference type="EC" id="2.7.13.3"/>
    </reaction>
</comment>
<reference evidence="5 6" key="1">
    <citation type="submission" date="2017-09" db="EMBL/GenBank/DDBJ databases">
        <title>Sphingomonas spermidinifaciens 9NM-10, whole genome shotgun sequence.</title>
        <authorList>
            <person name="Feng G."/>
            <person name="Zhu H."/>
        </authorList>
    </citation>
    <scope>NUCLEOTIDE SEQUENCE [LARGE SCALE GENOMIC DNA]</scope>
    <source>
        <strain evidence="5 6">9NM-10</strain>
    </source>
</reference>
<dbReference type="InterPro" id="IPR010559">
    <property type="entry name" value="Sig_transdc_His_kin_internal"/>
</dbReference>
<dbReference type="PRINTS" id="PR00344">
    <property type="entry name" value="BCTRLSENSOR"/>
</dbReference>
<dbReference type="PANTHER" id="PTHR34220">
    <property type="entry name" value="SENSOR HISTIDINE KINASE YPDA"/>
    <property type="match status" value="1"/>
</dbReference>
<dbReference type="EMBL" id="NWMW01000001">
    <property type="protein sequence ID" value="PCD03617.1"/>
    <property type="molecule type" value="Genomic_DNA"/>
</dbReference>
<dbReference type="RefSeq" id="WP_096342020.1">
    <property type="nucleotide sequence ID" value="NZ_NWMW01000001.1"/>
</dbReference>
<dbReference type="SMART" id="SM00387">
    <property type="entry name" value="HATPase_c"/>
    <property type="match status" value="1"/>
</dbReference>
<evidence type="ECO:0000313" key="6">
    <source>
        <dbReference type="Proteomes" id="UP000218366"/>
    </source>
</evidence>
<dbReference type="PROSITE" id="PS50109">
    <property type="entry name" value="HIS_KIN"/>
    <property type="match status" value="1"/>
</dbReference>
<dbReference type="AlphaFoldDB" id="A0A2A4B6D1"/>
<name>A0A2A4B6D1_9SPHN</name>
<accession>A0A2A4B6D1</accession>
<keyword evidence="3" id="KW-0812">Transmembrane</keyword>
<dbReference type="InterPro" id="IPR003594">
    <property type="entry name" value="HATPase_dom"/>
</dbReference>
<comment type="caution">
    <text evidence="5">The sequence shown here is derived from an EMBL/GenBank/DDBJ whole genome shotgun (WGS) entry which is preliminary data.</text>
</comment>
<evidence type="ECO:0000256" key="1">
    <source>
        <dbReference type="ARBA" id="ARBA00000085"/>
    </source>
</evidence>
<dbReference type="InterPro" id="IPR050640">
    <property type="entry name" value="Bact_2-comp_sensor_kinase"/>
</dbReference>
<dbReference type="Pfam" id="PF06580">
    <property type="entry name" value="His_kinase"/>
    <property type="match status" value="1"/>
</dbReference>
<keyword evidence="5" id="KW-0808">Transferase</keyword>
<feature type="domain" description="Histidine kinase" evidence="4">
    <location>
        <begin position="283"/>
        <end position="379"/>
    </location>
</feature>
<dbReference type="GO" id="GO:0016020">
    <property type="term" value="C:membrane"/>
    <property type="evidence" value="ECO:0007669"/>
    <property type="project" value="InterPro"/>
</dbReference>
<dbReference type="Pfam" id="PF02518">
    <property type="entry name" value="HATPase_c"/>
    <property type="match status" value="1"/>
</dbReference>
<dbReference type="InterPro" id="IPR004358">
    <property type="entry name" value="Sig_transdc_His_kin-like_C"/>
</dbReference>
<protein>
    <recommendedName>
        <fullName evidence="2">histidine kinase</fullName>
        <ecNumber evidence="2">2.7.13.3</ecNumber>
    </recommendedName>
</protein>
<dbReference type="Gene3D" id="3.30.565.10">
    <property type="entry name" value="Histidine kinase-like ATPase, C-terminal domain"/>
    <property type="match status" value="1"/>
</dbReference>
<sequence>MLMIPTAAPILLAPELPADAERAEDRAARHVGWSWRSVLAVIAIWTAAGVFQAVPDMIGGIRWDEVFAKFVETWSWALLTPAILLVDRALTRANPQVLRLAVAHLLLSVPFSIVHTYVAAVILYPVPSIWWNPLRSADFGVYFYLGGWITYCAFVGVLQALKFHGRLLISQVELERVEKRLVETRLDALRLQLEPHFLFNSLNAISSEVAANPALAREMIEDLGALLRHSLDCQNRTEISLAQELALLDRYIAIQKHRFGERIQFRIEADPATLGALVPSLFLQPLVENSVRHGLERRLGGGEVVVTADRVGDELEVRVADDGVGLPPHWLPDGSAGLGVRVTRERLQALYGGSGGHEFSIARRPEAGTEVRIRLPYHDAAGDAGA</sequence>
<keyword evidence="3" id="KW-1133">Transmembrane helix</keyword>